<dbReference type="InterPro" id="IPR020234">
    <property type="entry name" value="Mite_allergen_group-7"/>
</dbReference>
<dbReference type="Gene3D" id="3.15.10.50">
    <property type="match status" value="1"/>
</dbReference>
<keyword evidence="2" id="KW-1185">Reference proteome</keyword>
<name>A0A8X6QJV7_NEPPI</name>
<organism evidence="1 2">
    <name type="scientific">Nephila pilipes</name>
    <name type="common">Giant wood spider</name>
    <name type="synonym">Nephila maculata</name>
    <dbReference type="NCBI Taxonomy" id="299642"/>
    <lineage>
        <taxon>Eukaryota</taxon>
        <taxon>Metazoa</taxon>
        <taxon>Ecdysozoa</taxon>
        <taxon>Arthropoda</taxon>
        <taxon>Chelicerata</taxon>
        <taxon>Arachnida</taxon>
        <taxon>Araneae</taxon>
        <taxon>Araneomorphae</taxon>
        <taxon>Entelegynae</taxon>
        <taxon>Araneoidea</taxon>
        <taxon>Nephilidae</taxon>
        <taxon>Nephila</taxon>
    </lineage>
</organism>
<dbReference type="InterPro" id="IPR038602">
    <property type="entry name" value="Mite_allergen_7_sf"/>
</dbReference>
<dbReference type="Pfam" id="PF16984">
    <property type="entry name" value="Grp7_allergen"/>
    <property type="match status" value="1"/>
</dbReference>
<reference evidence="1" key="1">
    <citation type="submission" date="2020-08" db="EMBL/GenBank/DDBJ databases">
        <title>Multicomponent nature underlies the extraordinary mechanical properties of spider dragline silk.</title>
        <authorList>
            <person name="Kono N."/>
            <person name="Nakamura H."/>
            <person name="Mori M."/>
            <person name="Yoshida Y."/>
            <person name="Ohtoshi R."/>
            <person name="Malay A.D."/>
            <person name="Moran D.A.P."/>
            <person name="Tomita M."/>
            <person name="Numata K."/>
            <person name="Arakawa K."/>
        </authorList>
    </citation>
    <scope>NUCLEOTIDE SEQUENCE</scope>
</reference>
<proteinExistence type="predicted"/>
<evidence type="ECO:0000313" key="1">
    <source>
        <dbReference type="EMBL" id="GFU22815.1"/>
    </source>
</evidence>
<dbReference type="AlphaFoldDB" id="A0A8X6QJV7"/>
<accession>A0A8X6QJV7</accession>
<protein>
    <submittedName>
        <fullName evidence="1">Uncharacterized protein</fullName>
    </submittedName>
</protein>
<dbReference type="OrthoDB" id="10426293at2759"/>
<evidence type="ECO:0000313" key="2">
    <source>
        <dbReference type="Proteomes" id="UP000887013"/>
    </source>
</evidence>
<comment type="caution">
    <text evidence="1">The sequence shown here is derived from an EMBL/GenBank/DDBJ whole genome shotgun (WGS) entry which is preliminary data.</text>
</comment>
<dbReference type="EMBL" id="BMAW01081088">
    <property type="protein sequence ID" value="GFU22815.1"/>
    <property type="molecule type" value="Genomic_DNA"/>
</dbReference>
<gene>
    <name evidence="1" type="primary">NCL1_21794</name>
    <name evidence="1" type="ORF">NPIL_341071</name>
</gene>
<sequence>MVVFSRNKGPSVVVESNRFLDKILGYMKNVIVNPSDRPLKTSDSEKNVEFTRGNFEFEEGHISDLNTLERFGNCFLLKKDGRLYVSSNLMATMIKTRFKANMHVWNSSVPVEIGICPNYVDIFILFSYDSETGINGTLHKLEIKDLRDASIEIPGFGILNRAVNAIHKRALKIYPNYIKNTLENLIRDSISKMFTEFEFPNKHDDVNFYSIE</sequence>
<dbReference type="Proteomes" id="UP000887013">
    <property type="component" value="Unassembled WGS sequence"/>
</dbReference>